<accession>A0ACB9TFG5</accession>
<sequence length="265" mass="31467">MSSSEQWSDDGKRKKEDGEFYRSKKTRRTPNKDDNPKENMTEQMNQIMLLLKNLAGDIREMKGKQTSNKEETKVLQEEIRKLRAEQEQFKEEIKYLRDIREKETEEIDNLKKQVRTANEEIERLKTEKRRKNVIVQGLEISVNNPKELKTKMENFIEKELGAAIKIESAIKLGEKTCLIELNSKDDKATVMSNKSKLRNHKQKIYINDDLTKKEREKQKLIRTFAKEETEKGKVVKIGYNRVIVNGEEWRWDKEKDEIKKCMTKN</sequence>
<name>A0ACB9TFG5_HOLOL</name>
<dbReference type="Proteomes" id="UP001056778">
    <property type="component" value="Chromosome 3"/>
</dbReference>
<gene>
    <name evidence="1" type="ORF">MML48_3g00012184</name>
</gene>
<proteinExistence type="predicted"/>
<keyword evidence="2" id="KW-1185">Reference proteome</keyword>
<reference evidence="1" key="1">
    <citation type="submission" date="2022-04" db="EMBL/GenBank/DDBJ databases">
        <title>Chromosome-scale genome assembly of Holotrichia oblita Faldermann.</title>
        <authorList>
            <person name="Rongchong L."/>
        </authorList>
    </citation>
    <scope>NUCLEOTIDE SEQUENCE</scope>
    <source>
        <strain evidence="1">81SQS9</strain>
    </source>
</reference>
<comment type="caution">
    <text evidence="1">The sequence shown here is derived from an EMBL/GenBank/DDBJ whole genome shotgun (WGS) entry which is preliminary data.</text>
</comment>
<organism evidence="1 2">
    <name type="scientific">Holotrichia oblita</name>
    <name type="common">Chafer beetle</name>
    <dbReference type="NCBI Taxonomy" id="644536"/>
    <lineage>
        <taxon>Eukaryota</taxon>
        <taxon>Metazoa</taxon>
        <taxon>Ecdysozoa</taxon>
        <taxon>Arthropoda</taxon>
        <taxon>Hexapoda</taxon>
        <taxon>Insecta</taxon>
        <taxon>Pterygota</taxon>
        <taxon>Neoptera</taxon>
        <taxon>Endopterygota</taxon>
        <taxon>Coleoptera</taxon>
        <taxon>Polyphaga</taxon>
        <taxon>Scarabaeiformia</taxon>
        <taxon>Scarabaeidae</taxon>
        <taxon>Melolonthinae</taxon>
        <taxon>Holotrichia</taxon>
    </lineage>
</organism>
<evidence type="ECO:0000313" key="2">
    <source>
        <dbReference type="Proteomes" id="UP001056778"/>
    </source>
</evidence>
<evidence type="ECO:0000313" key="1">
    <source>
        <dbReference type="EMBL" id="KAI4465545.1"/>
    </source>
</evidence>
<protein>
    <submittedName>
        <fullName evidence="1">Uncharacterized protein</fullName>
    </submittedName>
</protein>
<dbReference type="EMBL" id="CM043017">
    <property type="protein sequence ID" value="KAI4465545.1"/>
    <property type="molecule type" value="Genomic_DNA"/>
</dbReference>